<dbReference type="GO" id="GO:0010468">
    <property type="term" value="P:regulation of gene expression"/>
    <property type="evidence" value="ECO:0007669"/>
    <property type="project" value="TreeGrafter"/>
</dbReference>
<dbReference type="GO" id="GO:0007224">
    <property type="term" value="P:smoothened signaling pathway"/>
    <property type="evidence" value="ECO:0007669"/>
    <property type="project" value="TreeGrafter"/>
</dbReference>
<evidence type="ECO:0000256" key="14">
    <source>
        <dbReference type="ARBA" id="ARBA00022801"/>
    </source>
</evidence>
<evidence type="ECO:0000256" key="22">
    <source>
        <dbReference type="ARBA" id="ARBA00045369"/>
    </source>
</evidence>
<evidence type="ECO:0000256" key="21">
    <source>
        <dbReference type="ARBA" id="ARBA00023301"/>
    </source>
</evidence>
<dbReference type="GO" id="GO:0001708">
    <property type="term" value="P:cell fate specification"/>
    <property type="evidence" value="ECO:0007669"/>
    <property type="project" value="TreeGrafter"/>
</dbReference>
<keyword evidence="20" id="KW-0449">Lipoprotein</keyword>
<keyword evidence="19" id="KW-0539">Nucleus</keyword>
<dbReference type="EMBL" id="LR899013">
    <property type="protein sequence ID" value="CAD7091411.1"/>
    <property type="molecule type" value="Genomic_DNA"/>
</dbReference>
<keyword evidence="15" id="KW-0068">Autocatalytic cleavage</keyword>
<evidence type="ECO:0000256" key="13">
    <source>
        <dbReference type="ARBA" id="ARBA00022729"/>
    </source>
</evidence>
<dbReference type="SUPFAM" id="SSF51294">
    <property type="entry name" value="Hedgehog/intein (Hint) domain"/>
    <property type="match status" value="1"/>
</dbReference>
<keyword evidence="9" id="KW-0645">Protease</keyword>
<evidence type="ECO:0000259" key="25">
    <source>
        <dbReference type="SMART" id="SM00306"/>
    </source>
</evidence>
<dbReference type="FunFam" id="3.30.1380.10:FF:000001">
    <property type="entry name" value="Indian hedgehog"/>
    <property type="match status" value="1"/>
</dbReference>
<dbReference type="InterPro" id="IPR000320">
    <property type="entry name" value="Hedgehog_signalling_dom"/>
</dbReference>
<keyword evidence="7" id="KW-1003">Cell membrane</keyword>
<dbReference type="PANTHER" id="PTHR11889:SF31">
    <property type="entry name" value="PROTEIN HEDGEHOG"/>
    <property type="match status" value="1"/>
</dbReference>
<gene>
    <name evidence="26" type="ORF">HERILL_LOCUS13828</name>
</gene>
<dbReference type="GO" id="GO:0005615">
    <property type="term" value="C:extracellular space"/>
    <property type="evidence" value="ECO:0007669"/>
    <property type="project" value="TreeGrafter"/>
</dbReference>
<evidence type="ECO:0000256" key="15">
    <source>
        <dbReference type="ARBA" id="ARBA00022813"/>
    </source>
</evidence>
<accession>A0A7R8V226</accession>
<dbReference type="SMART" id="SM00305">
    <property type="entry name" value="HintC"/>
    <property type="match status" value="1"/>
</dbReference>
<evidence type="ECO:0000256" key="1">
    <source>
        <dbReference type="ARBA" id="ARBA00004123"/>
    </source>
</evidence>
<keyword evidence="11" id="KW-0709">Segmentation polarity protein</keyword>
<keyword evidence="17" id="KW-0472">Membrane</keyword>
<evidence type="ECO:0000256" key="23">
    <source>
        <dbReference type="ARBA" id="ARBA00048589"/>
    </source>
</evidence>
<evidence type="ECO:0000313" key="26">
    <source>
        <dbReference type="EMBL" id="CAD7091411.1"/>
    </source>
</evidence>
<evidence type="ECO:0000256" key="11">
    <source>
        <dbReference type="ARBA" id="ARBA00022716"/>
    </source>
</evidence>
<dbReference type="InParanoid" id="A0A7R8V226"/>
<dbReference type="GO" id="GO:0016539">
    <property type="term" value="P:intein-mediated protein splicing"/>
    <property type="evidence" value="ECO:0007669"/>
    <property type="project" value="InterPro"/>
</dbReference>
<dbReference type="PANTHER" id="PTHR11889">
    <property type="entry name" value="HEDGEHOG"/>
    <property type="match status" value="1"/>
</dbReference>
<evidence type="ECO:0000256" key="7">
    <source>
        <dbReference type="ARBA" id="ARBA00022475"/>
    </source>
</evidence>
<keyword evidence="27" id="KW-1185">Reference proteome</keyword>
<evidence type="ECO:0000256" key="16">
    <source>
        <dbReference type="ARBA" id="ARBA00022837"/>
    </source>
</evidence>
<dbReference type="PRINTS" id="PR00632">
    <property type="entry name" value="SONICHHOG"/>
</dbReference>
<dbReference type="Proteomes" id="UP000594454">
    <property type="component" value="Chromosome 5"/>
</dbReference>
<keyword evidence="12" id="KW-0479">Metal-binding</keyword>
<dbReference type="SMART" id="SM00306">
    <property type="entry name" value="HintN"/>
    <property type="match status" value="1"/>
</dbReference>
<dbReference type="InterPro" id="IPR001657">
    <property type="entry name" value="Hedgehog"/>
</dbReference>
<dbReference type="GO" id="GO:0009653">
    <property type="term" value="P:anatomical structure morphogenesis"/>
    <property type="evidence" value="ECO:0007669"/>
    <property type="project" value="UniProtKB-KW"/>
</dbReference>
<comment type="function">
    <text evidence="22">The C-terminal part of the hedgehog protein precursor displays an autoproteolysis activity that results in the cleavage of the full-length protein into two parts (N-product and C-product). In addition, the C-terminal part displays a cholesterol transferase activity that results by the covalent attachment of a cholesterol moiety to the C-terminal of the newly generated N-product. Once cleaved, the C-product has no signaling activity and diffuses from the cell.</text>
</comment>
<sequence length="346" mass="39239">MLGASGLREGRIERTHPKFKDLVPNYNKDIIFKDDEGTGADRVMSTRCKDRLNTLAVSVMNQWPGVRLRVTESWDEDNVHGNESLHYEGRAVDITTSDRDRSKYGMLARLAVEAGFDWVYYESRAHIHCSVRSDSHHTSHLSGCFTANSTVLTSTGIHRRLNELRLGEKVLSMTATGNAVFSEVIMFLDRNDAQVRDFVRITTDGGAVLSVTPAHLIMVWNPDKELSKFIFAAEIEEGDYVLVNMNSTLVPRKVRHIATTRSRGVYAPLTREGTIVVDSVVASCYALVNSQSLAHWGFVPFRIVNYIKDWFSDNSLEESRQSGVHWYANALYKMKDYVLPSDWIYH</sequence>
<dbReference type="InterPro" id="IPR009045">
    <property type="entry name" value="Zn_M74/Hedgehog-like"/>
</dbReference>
<dbReference type="GO" id="GO:0016015">
    <property type="term" value="F:morphogen activity"/>
    <property type="evidence" value="ECO:0007669"/>
    <property type="project" value="UniProtKB-KW"/>
</dbReference>
<evidence type="ECO:0000256" key="9">
    <source>
        <dbReference type="ARBA" id="ARBA00022670"/>
    </source>
</evidence>
<dbReference type="GO" id="GO:0005634">
    <property type="term" value="C:nucleus"/>
    <property type="evidence" value="ECO:0007669"/>
    <property type="project" value="UniProtKB-SubCell"/>
</dbReference>
<protein>
    <recommendedName>
        <fullName evidence="5">Protein hedgehog</fullName>
    </recommendedName>
</protein>
<dbReference type="Pfam" id="PF01079">
    <property type="entry name" value="Hint"/>
    <property type="match status" value="1"/>
</dbReference>
<keyword evidence="18" id="KW-0564">Palmitate</keyword>
<comment type="similarity">
    <text evidence="4">Belongs to the hedgehog family.</text>
</comment>
<dbReference type="GO" id="GO:0005886">
    <property type="term" value="C:plasma membrane"/>
    <property type="evidence" value="ECO:0007669"/>
    <property type="project" value="UniProtKB-SubCell"/>
</dbReference>
<proteinExistence type="inferred from homology"/>
<keyword evidence="10" id="KW-0808">Transferase</keyword>
<dbReference type="GO" id="GO:0005737">
    <property type="term" value="C:cytoplasm"/>
    <property type="evidence" value="ECO:0007669"/>
    <property type="project" value="UniProtKB-SubCell"/>
</dbReference>
<dbReference type="GO" id="GO:0005113">
    <property type="term" value="F:patched binding"/>
    <property type="evidence" value="ECO:0007669"/>
    <property type="project" value="TreeGrafter"/>
</dbReference>
<feature type="domain" description="Hint" evidence="24">
    <location>
        <begin position="246"/>
        <end position="290"/>
    </location>
</feature>
<dbReference type="GO" id="GO:0048731">
    <property type="term" value="P:system development"/>
    <property type="evidence" value="ECO:0007669"/>
    <property type="project" value="UniProtKB-ARBA"/>
</dbReference>
<dbReference type="CDD" id="cd00081">
    <property type="entry name" value="Hint"/>
    <property type="match status" value="1"/>
</dbReference>
<evidence type="ECO:0000256" key="20">
    <source>
        <dbReference type="ARBA" id="ARBA00023288"/>
    </source>
</evidence>
<dbReference type="InterPro" id="IPR003586">
    <property type="entry name" value="Hint_dom_C"/>
</dbReference>
<evidence type="ECO:0000256" key="2">
    <source>
        <dbReference type="ARBA" id="ARBA00004193"/>
    </source>
</evidence>
<keyword evidence="13" id="KW-0732">Signal</keyword>
<evidence type="ECO:0000256" key="19">
    <source>
        <dbReference type="ARBA" id="ARBA00023242"/>
    </source>
</evidence>
<evidence type="ECO:0000256" key="3">
    <source>
        <dbReference type="ARBA" id="ARBA00004496"/>
    </source>
</evidence>
<keyword evidence="8" id="KW-0963">Cytoplasm</keyword>
<dbReference type="GO" id="GO:0008233">
    <property type="term" value="F:peptidase activity"/>
    <property type="evidence" value="ECO:0007669"/>
    <property type="project" value="UniProtKB-KW"/>
</dbReference>
<evidence type="ECO:0000256" key="4">
    <source>
        <dbReference type="ARBA" id="ARBA00010649"/>
    </source>
</evidence>
<dbReference type="InterPro" id="IPR050387">
    <property type="entry name" value="Hedgehog_Signaling"/>
</dbReference>
<keyword evidence="16" id="KW-0106">Calcium</keyword>
<dbReference type="InterPro" id="IPR006141">
    <property type="entry name" value="Intein_N"/>
</dbReference>
<keyword evidence="14" id="KW-0378">Hydrolase</keyword>
<feature type="domain" description="Hint" evidence="25">
    <location>
        <begin position="142"/>
        <end position="245"/>
    </location>
</feature>
<keyword evidence="21" id="KW-0504">Morphogen</keyword>
<reference evidence="26 27" key="1">
    <citation type="submission" date="2020-11" db="EMBL/GenBank/DDBJ databases">
        <authorList>
            <person name="Wallbank WR R."/>
            <person name="Pardo Diaz C."/>
            <person name="Kozak K."/>
            <person name="Martin S."/>
            <person name="Jiggins C."/>
            <person name="Moest M."/>
            <person name="Warren A I."/>
            <person name="Generalovic N T."/>
            <person name="Byers J.R.P. K."/>
            <person name="Montejo-Kovacevich G."/>
            <person name="Yen C E."/>
        </authorList>
    </citation>
    <scope>NUCLEOTIDE SEQUENCE [LARGE SCALE GENOMIC DNA]</scope>
</reference>
<evidence type="ECO:0000259" key="24">
    <source>
        <dbReference type="SMART" id="SM00305"/>
    </source>
</evidence>
<evidence type="ECO:0000256" key="18">
    <source>
        <dbReference type="ARBA" id="ARBA00023139"/>
    </source>
</evidence>
<dbReference type="GO" id="GO:0007267">
    <property type="term" value="P:cell-cell signaling"/>
    <property type="evidence" value="ECO:0007669"/>
    <property type="project" value="InterPro"/>
</dbReference>
<dbReference type="InterPro" id="IPR001767">
    <property type="entry name" value="Hedgehog_Hint"/>
</dbReference>
<dbReference type="InterPro" id="IPR003587">
    <property type="entry name" value="Hint_dom_N"/>
</dbReference>
<evidence type="ECO:0000256" key="6">
    <source>
        <dbReference type="ARBA" id="ARBA00022473"/>
    </source>
</evidence>
<evidence type="ECO:0000313" key="27">
    <source>
        <dbReference type="Proteomes" id="UP000594454"/>
    </source>
</evidence>
<evidence type="ECO:0000256" key="8">
    <source>
        <dbReference type="ARBA" id="ARBA00022490"/>
    </source>
</evidence>
<dbReference type="AlphaFoldDB" id="A0A7R8V226"/>
<dbReference type="Gene3D" id="2.170.16.10">
    <property type="entry name" value="Hedgehog/Intein (Hint) domain"/>
    <property type="match status" value="1"/>
</dbReference>
<evidence type="ECO:0000256" key="10">
    <source>
        <dbReference type="ARBA" id="ARBA00022679"/>
    </source>
</evidence>
<dbReference type="FunFam" id="2.170.16.10:FF:000001">
    <property type="entry name" value="Indian hedgehog"/>
    <property type="match status" value="1"/>
</dbReference>
<name>A0A7R8V226_HERIL</name>
<dbReference type="FunCoup" id="A0A7R8V226">
    <property type="interactions" value="28"/>
</dbReference>
<dbReference type="GO" id="GO:0016540">
    <property type="term" value="P:protein autoprocessing"/>
    <property type="evidence" value="ECO:0007669"/>
    <property type="project" value="InterPro"/>
</dbReference>
<dbReference type="GO" id="GO:0005509">
    <property type="term" value="F:calcium ion binding"/>
    <property type="evidence" value="ECO:0007669"/>
    <property type="project" value="TreeGrafter"/>
</dbReference>
<dbReference type="InterPro" id="IPR036844">
    <property type="entry name" value="Hint_dom_sf"/>
</dbReference>
<comment type="catalytic activity">
    <reaction evidence="23">
        <text>glycyl-L-cysteinyl-[protein] + cholesterol + H(+) = [protein]-C-terminal glycyl cholesterol ester + N-terminal L-cysteinyl-[protein]</text>
        <dbReference type="Rhea" id="RHEA:59504"/>
        <dbReference type="Rhea" id="RHEA-COMP:12707"/>
        <dbReference type="Rhea" id="RHEA-COMP:15369"/>
        <dbReference type="Rhea" id="RHEA-COMP:15374"/>
        <dbReference type="ChEBI" id="CHEBI:15378"/>
        <dbReference type="ChEBI" id="CHEBI:16113"/>
        <dbReference type="ChEBI" id="CHEBI:65250"/>
        <dbReference type="ChEBI" id="CHEBI:143135"/>
        <dbReference type="ChEBI" id="CHEBI:143140"/>
    </reaction>
    <physiologicalReaction direction="left-to-right" evidence="23">
        <dbReference type="Rhea" id="RHEA:59505"/>
    </physiologicalReaction>
</comment>
<comment type="subcellular location">
    <subcellularLocation>
        <location evidence="2">Cell membrane</location>
        <topology evidence="2">Lipid-anchor</topology>
    </subcellularLocation>
    <subcellularLocation>
        <location evidence="3">Cytoplasm</location>
    </subcellularLocation>
    <subcellularLocation>
        <location evidence="1">Nucleus</location>
    </subcellularLocation>
</comment>
<evidence type="ECO:0000256" key="12">
    <source>
        <dbReference type="ARBA" id="ARBA00022723"/>
    </source>
</evidence>
<evidence type="ECO:0000256" key="5">
    <source>
        <dbReference type="ARBA" id="ARBA00021970"/>
    </source>
</evidence>
<dbReference type="GO" id="GO:0007367">
    <property type="term" value="P:segment polarity determination"/>
    <property type="evidence" value="ECO:0007669"/>
    <property type="project" value="UniProtKB-KW"/>
</dbReference>
<keyword evidence="6" id="KW-0217">Developmental protein</keyword>
<dbReference type="SUPFAM" id="SSF55166">
    <property type="entry name" value="Hedgehog/DD-peptidase"/>
    <property type="match status" value="1"/>
</dbReference>
<evidence type="ECO:0000256" key="17">
    <source>
        <dbReference type="ARBA" id="ARBA00023136"/>
    </source>
</evidence>
<dbReference type="Gene3D" id="3.30.1380.10">
    <property type="match status" value="1"/>
</dbReference>
<dbReference type="PROSITE" id="PS50817">
    <property type="entry name" value="INTEIN_N_TER"/>
    <property type="match status" value="1"/>
</dbReference>
<dbReference type="GO" id="GO:0016740">
    <property type="term" value="F:transferase activity"/>
    <property type="evidence" value="ECO:0007669"/>
    <property type="project" value="UniProtKB-KW"/>
</dbReference>
<organism evidence="26 27">
    <name type="scientific">Hermetia illucens</name>
    <name type="common">Black soldier fly</name>
    <dbReference type="NCBI Taxonomy" id="343691"/>
    <lineage>
        <taxon>Eukaryota</taxon>
        <taxon>Metazoa</taxon>
        <taxon>Ecdysozoa</taxon>
        <taxon>Arthropoda</taxon>
        <taxon>Hexapoda</taxon>
        <taxon>Insecta</taxon>
        <taxon>Pterygota</taxon>
        <taxon>Neoptera</taxon>
        <taxon>Endopterygota</taxon>
        <taxon>Diptera</taxon>
        <taxon>Brachycera</taxon>
        <taxon>Stratiomyomorpha</taxon>
        <taxon>Stratiomyidae</taxon>
        <taxon>Hermetiinae</taxon>
        <taxon>Hermetia</taxon>
    </lineage>
</organism>
<dbReference type="Pfam" id="PF01085">
    <property type="entry name" value="HH_signal"/>
    <property type="match status" value="1"/>
</dbReference>
<dbReference type="OrthoDB" id="5212at2759"/>